<evidence type="ECO:0000313" key="3">
    <source>
        <dbReference type="EMBL" id="MBW4544953.1"/>
    </source>
</evidence>
<evidence type="ECO:0000259" key="2">
    <source>
        <dbReference type="Pfam" id="PF00582"/>
    </source>
</evidence>
<gene>
    <name evidence="3" type="ORF">KME25_10985</name>
</gene>
<name>A0A951PJP4_9CYAN</name>
<dbReference type="SUPFAM" id="SSF52402">
    <property type="entry name" value="Adenine nucleotide alpha hydrolases-like"/>
    <property type="match status" value="2"/>
</dbReference>
<dbReference type="InterPro" id="IPR014729">
    <property type="entry name" value="Rossmann-like_a/b/a_fold"/>
</dbReference>
<dbReference type="Proteomes" id="UP000753908">
    <property type="component" value="Unassembled WGS sequence"/>
</dbReference>
<dbReference type="PANTHER" id="PTHR46268:SF22">
    <property type="entry name" value="SENSOR PROTEIN KDPD-RELATED"/>
    <property type="match status" value="1"/>
</dbReference>
<evidence type="ECO:0000256" key="1">
    <source>
        <dbReference type="ARBA" id="ARBA00008791"/>
    </source>
</evidence>
<comment type="similarity">
    <text evidence="1">Belongs to the universal stress protein A family.</text>
</comment>
<evidence type="ECO:0000313" key="4">
    <source>
        <dbReference type="Proteomes" id="UP000753908"/>
    </source>
</evidence>
<proteinExistence type="inferred from homology"/>
<dbReference type="PANTHER" id="PTHR46268">
    <property type="entry name" value="STRESS RESPONSE PROTEIN NHAX"/>
    <property type="match status" value="1"/>
</dbReference>
<organism evidence="3 4">
    <name type="scientific">Symplocastrum torsivum CPER-KK1</name>
    <dbReference type="NCBI Taxonomy" id="450513"/>
    <lineage>
        <taxon>Bacteria</taxon>
        <taxon>Bacillati</taxon>
        <taxon>Cyanobacteriota</taxon>
        <taxon>Cyanophyceae</taxon>
        <taxon>Oscillatoriophycideae</taxon>
        <taxon>Oscillatoriales</taxon>
        <taxon>Microcoleaceae</taxon>
        <taxon>Symplocastrum</taxon>
    </lineage>
</organism>
<reference evidence="3" key="1">
    <citation type="submission" date="2021-05" db="EMBL/GenBank/DDBJ databases">
        <authorList>
            <person name="Pietrasiak N."/>
            <person name="Ward R."/>
            <person name="Stajich J.E."/>
            <person name="Kurbessoian T."/>
        </authorList>
    </citation>
    <scope>NUCLEOTIDE SEQUENCE</scope>
    <source>
        <strain evidence="3">CPER-KK1</strain>
    </source>
</reference>
<sequence length="292" mass="32967">MFHCCLICTDFSDGLYRLVDFVPALAASGMKQIIFLHSVPLWEEGGIPRIDDEAIEKARDRLQQSLKSVPDGVDIKIEVPSGRPIDTIPKAAKTHQVDVVITGMPLRSLLQEKLFGSTTAGLVRACTTPVLILRPQLISTYTCEELDLRCQHLFRYLLIPYNGSNASKYLVQKIKDYAQNRPDSSLEQCLLMWVVDEGGRRGVPRDYQLREAQEQLEPVKAELEQLGLQVNTEVRLGNPYEEILDAALEFDISAIAMASDNLGKLIEFPVRSFAGELMRRSWHPILFFPPQR</sequence>
<dbReference type="InterPro" id="IPR006016">
    <property type="entry name" value="UspA"/>
</dbReference>
<comment type="caution">
    <text evidence="3">The sequence shown here is derived from an EMBL/GenBank/DDBJ whole genome shotgun (WGS) entry which is preliminary data.</text>
</comment>
<dbReference type="EMBL" id="JAHHIF010000012">
    <property type="protein sequence ID" value="MBW4544953.1"/>
    <property type="molecule type" value="Genomic_DNA"/>
</dbReference>
<accession>A0A951PJP4</accession>
<protein>
    <submittedName>
        <fullName evidence="3">Universal stress protein</fullName>
    </submittedName>
</protein>
<dbReference type="Gene3D" id="3.40.50.620">
    <property type="entry name" value="HUPs"/>
    <property type="match status" value="2"/>
</dbReference>
<feature type="domain" description="UspA" evidence="2">
    <location>
        <begin position="1"/>
        <end position="134"/>
    </location>
</feature>
<reference evidence="3" key="2">
    <citation type="journal article" date="2022" name="Microbiol. Resour. Announc.">
        <title>Metagenome Sequencing to Explore Phylogenomics of Terrestrial Cyanobacteria.</title>
        <authorList>
            <person name="Ward R.D."/>
            <person name="Stajich J.E."/>
            <person name="Johansen J.R."/>
            <person name="Huntemann M."/>
            <person name="Clum A."/>
            <person name="Foster B."/>
            <person name="Foster B."/>
            <person name="Roux S."/>
            <person name="Palaniappan K."/>
            <person name="Varghese N."/>
            <person name="Mukherjee S."/>
            <person name="Reddy T.B.K."/>
            <person name="Daum C."/>
            <person name="Copeland A."/>
            <person name="Chen I.A."/>
            <person name="Ivanova N.N."/>
            <person name="Kyrpides N.C."/>
            <person name="Shapiro N."/>
            <person name="Eloe-Fadrosh E.A."/>
            <person name="Pietrasiak N."/>
        </authorList>
    </citation>
    <scope>NUCLEOTIDE SEQUENCE</scope>
    <source>
        <strain evidence="3">CPER-KK1</strain>
    </source>
</reference>
<dbReference type="AlphaFoldDB" id="A0A951PJP4"/>
<dbReference type="CDD" id="cd00293">
    <property type="entry name" value="USP-like"/>
    <property type="match status" value="2"/>
</dbReference>
<feature type="domain" description="UspA" evidence="2">
    <location>
        <begin position="157"/>
        <end position="287"/>
    </location>
</feature>
<dbReference type="Pfam" id="PF00582">
    <property type="entry name" value="Usp"/>
    <property type="match status" value="2"/>
</dbReference>